<feature type="region of interest" description="Disordered" evidence="1">
    <location>
        <begin position="367"/>
        <end position="417"/>
    </location>
</feature>
<feature type="compositionally biased region" description="Basic and acidic residues" evidence="1">
    <location>
        <begin position="390"/>
        <end position="412"/>
    </location>
</feature>
<dbReference type="AlphaFoldDB" id="D8LIG8"/>
<dbReference type="EMBL" id="FN649760">
    <property type="protein sequence ID" value="CBN80007.1"/>
    <property type="molecule type" value="Genomic_DNA"/>
</dbReference>
<dbReference type="OrthoDB" id="64523at2759"/>
<feature type="compositionally biased region" description="Low complexity" evidence="1">
    <location>
        <begin position="26"/>
        <end position="46"/>
    </location>
</feature>
<sequence>MPEAVVAKRSRAEKNAARRKRKRDASAAAAAAAAPATHDPAAVPAPQAASGSSTADRASRREGKHGVTTKKQRLAVSFDDTGSTAPTAAAGAARGEIVPDGHRIEPTGVASSPSECRSRQGSTTVARGGDSNGSGGTRKDEEARSLSKALESARKKHRQEIGSGRPLVGWDVAAYAGFVFGELAAAVCSGQGEEEEEDGGAVAGAVDAVSAAAEEEHAGQVSMSQFEGLVRKEAAGFSARRRAASLLRRALEEEQEGNLDAAEAGCAACLSAWPRCASGHLKMAKILRARGVSHQRAIKDVEFHLRQALGSASKPGGGDQGEEVAQAAAERLSLLLCQEGRNKEAAKVLKRHGFRYRLSADVLRYPLPPQAKPPTAVEESGNGHTLAKKSSPEARKDSKAEGGRRSDGKGDSGGDDASEFVAAVDGALPPGMLRHLQEAFGSRSRFWSEHGYNSETGSPGYFSYIHRLGGAPTTSIEQVINRVRLLAERSFPEVKEAKFVEWWAHRRPHSSGHQMHFDSDNEGLGGVRNPIVSVVVYVTGDVGGPTLVTTQRLTSKRLADRGWIVHPRVNRVCMFDGGVLHGVIPGRGVPVTETPTHPTPPPEEDGQGVGCEEVKEDRAGMRVTWMVAFWRDIQARPPPSQQSPAPTATTPAEEKTASTRGEAGIRRRQPPPSGAGAAQPFPAMPPLASGNPNGGRRCSSAAVAGPSWPALFRKKPEGWDEDTAGVDGGGGAREVPVVPVAVPHVWEDVDPADNKRAGVGVRRLKRLPEYDLCFQGF</sequence>
<feature type="compositionally biased region" description="Low complexity" evidence="1">
    <location>
        <begin position="81"/>
        <end position="95"/>
    </location>
</feature>
<feature type="compositionally biased region" description="Polar residues" evidence="1">
    <location>
        <begin position="109"/>
        <end position="125"/>
    </location>
</feature>
<dbReference type="InParanoid" id="D8LIG8"/>
<evidence type="ECO:0000313" key="2">
    <source>
        <dbReference type="EMBL" id="CBN80007.1"/>
    </source>
</evidence>
<keyword evidence="3" id="KW-1185">Reference proteome</keyword>
<feature type="compositionally biased region" description="Low complexity" evidence="1">
    <location>
        <begin position="642"/>
        <end position="651"/>
    </location>
</feature>
<accession>D8LIG8</accession>
<evidence type="ECO:0000313" key="3">
    <source>
        <dbReference type="Proteomes" id="UP000002630"/>
    </source>
</evidence>
<protein>
    <submittedName>
        <fullName evidence="2">DNA glycosylase</fullName>
    </submittedName>
</protein>
<reference evidence="2 3" key="1">
    <citation type="journal article" date="2010" name="Nature">
        <title>The Ectocarpus genome and the independent evolution of multicellularity in brown algae.</title>
        <authorList>
            <person name="Cock J.M."/>
            <person name="Sterck L."/>
            <person name="Rouze P."/>
            <person name="Scornet D."/>
            <person name="Allen A.E."/>
            <person name="Amoutzias G."/>
            <person name="Anthouard V."/>
            <person name="Artiguenave F."/>
            <person name="Aury J.M."/>
            <person name="Badger J.H."/>
            <person name="Beszteri B."/>
            <person name="Billiau K."/>
            <person name="Bonnet E."/>
            <person name="Bothwell J.H."/>
            <person name="Bowler C."/>
            <person name="Boyen C."/>
            <person name="Brownlee C."/>
            <person name="Carrano C.J."/>
            <person name="Charrier B."/>
            <person name="Cho G.Y."/>
            <person name="Coelho S.M."/>
            <person name="Collen J."/>
            <person name="Corre E."/>
            <person name="Da Silva C."/>
            <person name="Delage L."/>
            <person name="Delaroque N."/>
            <person name="Dittami S.M."/>
            <person name="Doulbeau S."/>
            <person name="Elias M."/>
            <person name="Farnham G."/>
            <person name="Gachon C.M."/>
            <person name="Gschloessl B."/>
            <person name="Heesch S."/>
            <person name="Jabbari K."/>
            <person name="Jubin C."/>
            <person name="Kawai H."/>
            <person name="Kimura K."/>
            <person name="Kloareg B."/>
            <person name="Kupper F.C."/>
            <person name="Lang D."/>
            <person name="Le Bail A."/>
            <person name="Leblanc C."/>
            <person name="Lerouge P."/>
            <person name="Lohr M."/>
            <person name="Lopez P.J."/>
            <person name="Martens C."/>
            <person name="Maumus F."/>
            <person name="Michel G."/>
            <person name="Miranda-Saavedra D."/>
            <person name="Morales J."/>
            <person name="Moreau H."/>
            <person name="Motomura T."/>
            <person name="Nagasato C."/>
            <person name="Napoli C.A."/>
            <person name="Nelson D.R."/>
            <person name="Nyvall-Collen P."/>
            <person name="Peters A.F."/>
            <person name="Pommier C."/>
            <person name="Potin P."/>
            <person name="Poulain J."/>
            <person name="Quesneville H."/>
            <person name="Read B."/>
            <person name="Rensing S.A."/>
            <person name="Ritter A."/>
            <person name="Rousvoal S."/>
            <person name="Samanta M."/>
            <person name="Samson G."/>
            <person name="Schroeder D.C."/>
            <person name="Segurens B."/>
            <person name="Strittmatter M."/>
            <person name="Tonon T."/>
            <person name="Tregear J.W."/>
            <person name="Valentin K."/>
            <person name="von Dassow P."/>
            <person name="Yamagishi T."/>
            <person name="Van de Peer Y."/>
            <person name="Wincker P."/>
        </authorList>
    </citation>
    <scope>NUCLEOTIDE SEQUENCE [LARGE SCALE GENOMIC DNA]</scope>
    <source>
        <strain evidence="3">Ec32 / CCAP1310/4</strain>
    </source>
</reference>
<proteinExistence type="predicted"/>
<dbReference type="eggNOG" id="ENOG502S296">
    <property type="taxonomic scope" value="Eukaryota"/>
</dbReference>
<feature type="region of interest" description="Disordered" evidence="1">
    <location>
        <begin position="1"/>
        <end position="159"/>
    </location>
</feature>
<feature type="region of interest" description="Disordered" evidence="1">
    <location>
        <begin position="588"/>
        <end position="610"/>
    </location>
</feature>
<organism evidence="2 3">
    <name type="scientific">Ectocarpus siliculosus</name>
    <name type="common">Brown alga</name>
    <name type="synonym">Conferva siliculosa</name>
    <dbReference type="NCBI Taxonomy" id="2880"/>
    <lineage>
        <taxon>Eukaryota</taxon>
        <taxon>Sar</taxon>
        <taxon>Stramenopiles</taxon>
        <taxon>Ochrophyta</taxon>
        <taxon>PX clade</taxon>
        <taxon>Phaeophyceae</taxon>
        <taxon>Ectocarpales</taxon>
        <taxon>Ectocarpaceae</taxon>
        <taxon>Ectocarpus</taxon>
    </lineage>
</organism>
<feature type="region of interest" description="Disordered" evidence="1">
    <location>
        <begin position="635"/>
        <end position="702"/>
    </location>
</feature>
<evidence type="ECO:0000256" key="1">
    <source>
        <dbReference type="SAM" id="MobiDB-lite"/>
    </source>
</evidence>
<gene>
    <name evidence="2" type="ORF">Esi_0022_0104</name>
</gene>
<dbReference type="Proteomes" id="UP000002630">
    <property type="component" value="Unassembled WGS sequence"/>
</dbReference>
<name>D8LIG8_ECTSI</name>